<feature type="compositionally biased region" description="Gly residues" evidence="6">
    <location>
        <begin position="198"/>
        <end position="210"/>
    </location>
</feature>
<comment type="similarity">
    <text evidence="2">Belongs to the NEMF family.</text>
</comment>
<dbReference type="PANTHER" id="PTHR15239">
    <property type="entry name" value="NUCLEAR EXPORT MEDIATOR FACTOR NEMF"/>
    <property type="match status" value="1"/>
</dbReference>
<feature type="region of interest" description="Disordered" evidence="6">
    <location>
        <begin position="459"/>
        <end position="483"/>
    </location>
</feature>
<comment type="subcellular location">
    <subcellularLocation>
        <location evidence="1">Cytoplasm</location>
    </subcellularLocation>
</comment>
<feature type="region of interest" description="Disordered" evidence="6">
    <location>
        <begin position="956"/>
        <end position="1053"/>
    </location>
</feature>
<evidence type="ECO:0000256" key="2">
    <source>
        <dbReference type="ARBA" id="ARBA00008318"/>
    </source>
</evidence>
<evidence type="ECO:0000256" key="5">
    <source>
        <dbReference type="SAM" id="Coils"/>
    </source>
</evidence>
<feature type="compositionally biased region" description="Basic residues" evidence="6">
    <location>
        <begin position="837"/>
        <end position="848"/>
    </location>
</feature>
<keyword evidence="3" id="KW-0963">Cytoplasm</keyword>
<dbReference type="InterPro" id="IPR051608">
    <property type="entry name" value="RQC_Subunit_NEMF"/>
</dbReference>
<feature type="compositionally biased region" description="Basic residues" evidence="6">
    <location>
        <begin position="1039"/>
        <end position="1052"/>
    </location>
</feature>
<feature type="region of interest" description="Disordered" evidence="6">
    <location>
        <begin position="803"/>
        <end position="858"/>
    </location>
</feature>
<dbReference type="Pfam" id="PF11923">
    <property type="entry name" value="NFACT-C"/>
    <property type="match status" value="1"/>
</dbReference>
<organism evidence="9 10">
    <name type="scientific">Durusdinium trenchii</name>
    <dbReference type="NCBI Taxonomy" id="1381693"/>
    <lineage>
        <taxon>Eukaryota</taxon>
        <taxon>Sar</taxon>
        <taxon>Alveolata</taxon>
        <taxon>Dinophyceae</taxon>
        <taxon>Suessiales</taxon>
        <taxon>Symbiodiniaceae</taxon>
        <taxon>Durusdinium</taxon>
    </lineage>
</organism>
<accession>A0ABP0QSS9</accession>
<dbReference type="Proteomes" id="UP001642464">
    <property type="component" value="Unassembled WGS sequence"/>
</dbReference>
<comment type="caution">
    <text evidence="9">The sequence shown here is derived from an EMBL/GenBank/DDBJ whole genome shotgun (WGS) entry which is preliminary data.</text>
</comment>
<name>A0ABP0QSS9_9DINO</name>
<feature type="compositionally biased region" description="Acidic residues" evidence="6">
    <location>
        <begin position="468"/>
        <end position="479"/>
    </location>
</feature>
<keyword evidence="4 5" id="KW-0175">Coiled coil</keyword>
<dbReference type="InterPro" id="IPR002123">
    <property type="entry name" value="Plipid/glycerol_acylTrfase"/>
</dbReference>
<dbReference type="Gene3D" id="2.30.310.10">
    <property type="entry name" value="ibrinogen binding protein from staphylococcus aureus domain"/>
    <property type="match status" value="1"/>
</dbReference>
<dbReference type="EMBL" id="CAXAMM010040139">
    <property type="protein sequence ID" value="CAK9091337.1"/>
    <property type="molecule type" value="Genomic_DNA"/>
</dbReference>
<keyword evidence="7" id="KW-0812">Transmembrane</keyword>
<evidence type="ECO:0000256" key="1">
    <source>
        <dbReference type="ARBA" id="ARBA00004496"/>
    </source>
</evidence>
<dbReference type="Pfam" id="PF05833">
    <property type="entry name" value="NFACT_N"/>
    <property type="match status" value="1"/>
</dbReference>
<reference evidence="9 10" key="1">
    <citation type="submission" date="2024-02" db="EMBL/GenBank/DDBJ databases">
        <authorList>
            <person name="Chen Y."/>
            <person name="Shah S."/>
            <person name="Dougan E. K."/>
            <person name="Thang M."/>
            <person name="Chan C."/>
        </authorList>
    </citation>
    <scope>NUCLEOTIDE SEQUENCE [LARGE SCALE GENOMIC DNA]</scope>
</reference>
<protein>
    <submittedName>
        <fullName evidence="9">Nuclear export mediator factor Nemf (Serologically defined colon cancer antigen 1 homolog)</fullName>
    </submittedName>
</protein>
<evidence type="ECO:0000256" key="7">
    <source>
        <dbReference type="SAM" id="Phobius"/>
    </source>
</evidence>
<dbReference type="InterPro" id="IPR021846">
    <property type="entry name" value="NFACT-C"/>
</dbReference>
<gene>
    <name evidence="9" type="ORF">SCF082_LOCUS43034</name>
</gene>
<evidence type="ECO:0000256" key="4">
    <source>
        <dbReference type="ARBA" id="ARBA00023054"/>
    </source>
</evidence>
<dbReference type="SMART" id="SM00563">
    <property type="entry name" value="PlsC"/>
    <property type="match status" value="1"/>
</dbReference>
<evidence type="ECO:0000256" key="3">
    <source>
        <dbReference type="ARBA" id="ARBA00022490"/>
    </source>
</evidence>
<proteinExistence type="inferred from homology"/>
<feature type="compositionally biased region" description="Basic and acidic residues" evidence="6">
    <location>
        <begin position="1027"/>
        <end position="1038"/>
    </location>
</feature>
<feature type="compositionally biased region" description="Low complexity" evidence="6">
    <location>
        <begin position="1014"/>
        <end position="1023"/>
    </location>
</feature>
<feature type="compositionally biased region" description="Basic residues" evidence="6">
    <location>
        <begin position="962"/>
        <end position="973"/>
    </location>
</feature>
<dbReference type="InterPro" id="IPR008532">
    <property type="entry name" value="NFACT_RNA-bd"/>
</dbReference>
<dbReference type="SUPFAM" id="SSF69593">
    <property type="entry name" value="Glycerol-3-phosphate (1)-acyltransferase"/>
    <property type="match status" value="1"/>
</dbReference>
<feature type="region of interest" description="Disordered" evidence="6">
    <location>
        <begin position="731"/>
        <end position="771"/>
    </location>
</feature>
<evidence type="ECO:0000313" key="10">
    <source>
        <dbReference type="Proteomes" id="UP001642464"/>
    </source>
</evidence>
<keyword evidence="10" id="KW-1185">Reference proteome</keyword>
<feature type="transmembrane region" description="Helical" evidence="7">
    <location>
        <begin position="1105"/>
        <end position="1126"/>
    </location>
</feature>
<keyword evidence="7" id="KW-1133">Transmembrane helix</keyword>
<sequence length="1320" mass="146819">MPKNKFSKLDIRRMAQELSAKYSGMWVNNVYDVNSKTFLLKLQKPGSEKALVVIESGVRFHSTEFIKEKNEMPSGFSMKLRKHVRGKRLISIKQLGDDRVVDFTFGLFEKEETFFHIILELYASGNVVLTDNNFQVLSLIRVFRDDEARFAVGESYLAAIGKSQEDSSIKAVVDSLTVEQLVESLQRSLADAPEGKQKGGAKGGKGGGGSTIKQALSMRSSVVNVLGPDLIEHCIVLAGLSPGQRLTQTVCENADDMGKLADSLRANSAAFLDRLDDMSAQAGALILEKDDNNMAPTQAEAVVQEEQEEEATGIKSEKMTFYERFEPILLEQHKAKNTVLFKSFDEAVDEYFSKIDIQRQEKANRAIRKAAEKKVDVIRNDQASRVNELKAEVIRKHECAEAITYSVEAVEAAIVIVRSAVASGMSWDELDDLIAMEKEKGNPIASLIVSTQLDNNKITLRLPRQPEDDTDEDADEDELDAKRKRQHSPFIKVSVDINLSAFANVSELFQTKKQAVDKAERTEVASARVVREAEKRFEKQMEKHERNRQSVRLQRKVNWFERFNWFVTSEGILVLSGRDAQQNELLVKRYLRKSHGDIYVHADLHGASSCVVRAPKPGVVIPPESLRQAGAMTMCNSSAWTSKVVSSAWWVHADQVSKTAPTGEYLTTGSFMIRGKKNFLPPCRLELSFGFIFKLDETQESFETRKVEWRLLHDEEDDVAAAKAAAAKAKQKRKDQVSEAAEPTAAQVQPEIPLEQASQPPQLKKIKKKYGDQTDEDRRLALLALGHKADDIKKSEQLITALDPNAKVSTDSEDADHVEDDGGGAGNATSQNTKEHPHSKKPAKKTRANRLLDDDTPVDDELNLRSFTANPRPDDVILYALPFCGPPQTTLNFKFRVKLVPGPMKKGKASKAATEVLLRLPSGTPRERELLRQVTDNELVQTMAGHVKIMAPGMAAATRAANKSKKKKSKKQQQSKSGGSSHTRSPDDSVKSESLGRAMAQGRRKAAPQRTQQRSSGEAGLRGRAARGREEGEGIMERRSKRRSRKQQKFRLPKLELPSLQDLELPQLPELPDWDGLSALEELPTKMQEGVARAGKRSLETMGTVGATAFGMTSMIMSFFVVYALHAAMDVVNQLRNISERDKLIEMGKLFRSTSSGMLVGMNPFWSLSVTHEVPLEEMPEAAIFMSNHISFADPFVLSGAQRPIETKWIGKGDLWEMPVVGSALKHAGDLPVDFVKDPDTKRWRTKTGTVERLMEKAGEYLDDDIAITVFPEGTISRATGELLPFKVGFFQLALDKGVPIVPRAGDEPGGHSRRVRRPD</sequence>
<dbReference type="Pfam" id="PF01553">
    <property type="entry name" value="Acyltransferase"/>
    <property type="match status" value="1"/>
</dbReference>
<evidence type="ECO:0000313" key="9">
    <source>
        <dbReference type="EMBL" id="CAK9091337.1"/>
    </source>
</evidence>
<dbReference type="Pfam" id="PF05670">
    <property type="entry name" value="NFACT-R_1"/>
    <property type="match status" value="1"/>
</dbReference>
<feature type="compositionally biased region" description="Acidic residues" evidence="6">
    <location>
        <begin position="811"/>
        <end position="822"/>
    </location>
</feature>
<dbReference type="PANTHER" id="PTHR15239:SF6">
    <property type="entry name" value="RIBOSOME QUALITY CONTROL COMPLEX SUBUNIT NEMF"/>
    <property type="match status" value="1"/>
</dbReference>
<evidence type="ECO:0000259" key="8">
    <source>
        <dbReference type="SMART" id="SM00563"/>
    </source>
</evidence>
<feature type="domain" description="Phospholipid/glycerol acyltransferase" evidence="8">
    <location>
        <begin position="1183"/>
        <end position="1309"/>
    </location>
</feature>
<dbReference type="CDD" id="cd07989">
    <property type="entry name" value="LPLAT_AGPAT-like"/>
    <property type="match status" value="1"/>
</dbReference>
<feature type="region of interest" description="Disordered" evidence="6">
    <location>
        <begin position="189"/>
        <end position="210"/>
    </location>
</feature>
<evidence type="ECO:0000256" key="6">
    <source>
        <dbReference type="SAM" id="MobiDB-lite"/>
    </source>
</evidence>
<feature type="coiled-coil region" evidence="5">
    <location>
        <begin position="527"/>
        <end position="554"/>
    </location>
</feature>
<keyword evidence="7" id="KW-0472">Membrane</keyword>